<sequence length="199" mass="21644">MKFALALTLASFGAAAPLAERGPSIVIGYRTVSAEQAKIYKDAGNTLVWTKTESSDQLGPGVYISPKYGDWPGQPNGWDCVILADSTPWNPVNKAWVPEKNDQGQNLWWNAGATARAAYLKTIGGSNFTPENTVLLSQIQGFQLLQLLIPPQLVKDPKYLKTTTQCAAKSDTAGIEAIKKYGPVDWSKWPNVKGTPQHV</sequence>
<feature type="signal peptide" evidence="1">
    <location>
        <begin position="1"/>
        <end position="15"/>
    </location>
</feature>
<name>A0A0A2W7X8_BEABA</name>
<dbReference type="InterPro" id="IPR045564">
    <property type="entry name" value="DUF5910"/>
</dbReference>
<evidence type="ECO:0000313" key="2">
    <source>
        <dbReference type="EMBL" id="KGQ09084.1"/>
    </source>
</evidence>
<evidence type="ECO:0000256" key="1">
    <source>
        <dbReference type="SAM" id="SignalP"/>
    </source>
</evidence>
<dbReference type="Proteomes" id="UP000030106">
    <property type="component" value="Unassembled WGS sequence"/>
</dbReference>
<feature type="chain" id="PRO_5013288864" evidence="1">
    <location>
        <begin position="16"/>
        <end position="199"/>
    </location>
</feature>
<dbReference type="eggNOG" id="ENOG502RPZM">
    <property type="taxonomic scope" value="Eukaryota"/>
</dbReference>
<organism evidence="2 3">
    <name type="scientific">Beauveria bassiana D1-5</name>
    <dbReference type="NCBI Taxonomy" id="1245745"/>
    <lineage>
        <taxon>Eukaryota</taxon>
        <taxon>Fungi</taxon>
        <taxon>Dikarya</taxon>
        <taxon>Ascomycota</taxon>
        <taxon>Pezizomycotina</taxon>
        <taxon>Sordariomycetes</taxon>
        <taxon>Hypocreomycetidae</taxon>
        <taxon>Hypocreales</taxon>
        <taxon>Cordycipitaceae</taxon>
        <taxon>Beauveria</taxon>
    </lineage>
</organism>
<dbReference type="OrthoDB" id="4865290at2759"/>
<accession>A0A0A2W7X8</accession>
<dbReference type="AlphaFoldDB" id="A0A0A2W7X8"/>
<reference evidence="2 3" key="1">
    <citation type="submission" date="2012-10" db="EMBL/GenBank/DDBJ databases">
        <title>Genome sequencing and analysis of entomopathogenic fungi Beauveria bassiana D1-5.</title>
        <authorList>
            <person name="Li Q."/>
            <person name="Wang L."/>
            <person name="Zhang Z."/>
            <person name="Wang Q."/>
            <person name="Ren J."/>
            <person name="Wang M."/>
            <person name="Xu W."/>
            <person name="Wang J."/>
            <person name="Lu Y."/>
            <person name="Du Q."/>
            <person name="Sun Z."/>
        </authorList>
    </citation>
    <scope>NUCLEOTIDE SEQUENCE [LARGE SCALE GENOMIC DNA]</scope>
    <source>
        <strain evidence="2 3">D1-5</strain>
    </source>
</reference>
<evidence type="ECO:0000313" key="3">
    <source>
        <dbReference type="Proteomes" id="UP000030106"/>
    </source>
</evidence>
<gene>
    <name evidence="2" type="ORF">BBAD15_g5568</name>
</gene>
<dbReference type="HOGENOM" id="CLU_091777_1_0_1"/>
<dbReference type="EMBL" id="ANFO01000503">
    <property type="protein sequence ID" value="KGQ09084.1"/>
    <property type="molecule type" value="Genomic_DNA"/>
</dbReference>
<protein>
    <submittedName>
        <fullName evidence="2">Uncharacterized protein</fullName>
    </submittedName>
</protein>
<proteinExistence type="predicted"/>
<keyword evidence="1" id="KW-0732">Signal</keyword>
<comment type="caution">
    <text evidence="2">The sequence shown here is derived from an EMBL/GenBank/DDBJ whole genome shotgun (WGS) entry which is preliminary data.</text>
</comment>
<dbReference type="Pfam" id="PF19287">
    <property type="entry name" value="DUF5910"/>
    <property type="match status" value="1"/>
</dbReference>